<protein>
    <recommendedName>
        <fullName evidence="3">Tektin</fullName>
    </recommendedName>
</protein>
<dbReference type="Pfam" id="PF03148">
    <property type="entry name" value="Tektin"/>
    <property type="match status" value="1"/>
</dbReference>
<reference evidence="7" key="2">
    <citation type="submission" date="2019-11" db="UniProtKB">
        <authorList>
            <consortium name="WormBaseParasite"/>
        </authorList>
    </citation>
    <scope>IDENTIFICATION</scope>
</reference>
<evidence type="ECO:0000256" key="3">
    <source>
        <dbReference type="RuleBase" id="RU367040"/>
    </source>
</evidence>
<evidence type="ECO:0000313" key="7">
    <source>
        <dbReference type="WBParaSite" id="MCU_006200-RB"/>
    </source>
</evidence>
<keyword evidence="3" id="KW-0282">Flagellum</keyword>
<dbReference type="InterPro" id="IPR048256">
    <property type="entry name" value="Tektin-like"/>
</dbReference>
<gene>
    <name evidence="5" type="ORF">MCOS_LOCUS8538</name>
</gene>
<dbReference type="InterPro" id="IPR000435">
    <property type="entry name" value="Tektins"/>
</dbReference>
<name>A0A0R3ULI2_MESCO</name>
<dbReference type="STRING" id="53468.A0A0R3ULI2"/>
<dbReference type="PANTHER" id="PTHR19960">
    <property type="entry name" value="TEKTIN"/>
    <property type="match status" value="1"/>
</dbReference>
<dbReference type="OrthoDB" id="440745at2759"/>
<comment type="similarity">
    <text evidence="1 3">Belongs to the tektin family.</text>
</comment>
<keyword evidence="2" id="KW-0963">Cytoplasm</keyword>
<keyword evidence="4" id="KW-0175">Coiled coil</keyword>
<dbReference type="GO" id="GO:0060294">
    <property type="term" value="P:cilium movement involved in cell motility"/>
    <property type="evidence" value="ECO:0007669"/>
    <property type="project" value="UniProtKB-UniRule"/>
</dbReference>
<sequence>MTTKNKLPHEHPFPSWYHSLHAYSRASEDLRRQAEKMRQRGRAIRIETDALTKFYQLDINNRLRHRINCNREWLQILGDLLRQILEVTQALGDTKIQADQFIADLGDAMTVNVETLTHRDTRLDGDYVQDDVQEELRREAKLQNDVKSRLQFTIDDAVAHLQALIAIRREVEKAIRDKEEAKKIDLDVYNSNEKSAPVGFKPFCDRETKNHLDLQVWEDLFRDLLSRGHEQVLKGLELCERLYDELNKAAHRLEQKAKEVAQRLRRRIFEYNSAIRELKFQHKQLEKTRSQLRFDIREWQSAREAKTASYKLAQSRKEARTFRPGIENAADAPYFGLRDECDNLIECMDGLDEQIMKGRENLQLVEDRMGEVCERIRVVNRSLTIDETVMGMRKRLEVPQHISRPACPIVPAGIVRERIKFH</sequence>
<keyword evidence="3" id="KW-0966">Cell projection</keyword>
<dbReference type="GO" id="GO:0060271">
    <property type="term" value="P:cilium assembly"/>
    <property type="evidence" value="ECO:0007669"/>
    <property type="project" value="UniProtKB-UniRule"/>
</dbReference>
<keyword evidence="3" id="KW-0969">Cilium</keyword>
<dbReference type="WBParaSite" id="MCU_006200-RB">
    <property type="protein sequence ID" value="MCU_006200-RB"/>
    <property type="gene ID" value="MCU_006200"/>
</dbReference>
<keyword evidence="6" id="KW-1185">Reference proteome</keyword>
<evidence type="ECO:0000313" key="5">
    <source>
        <dbReference type="EMBL" id="VDD82535.1"/>
    </source>
</evidence>
<feature type="coiled-coil region" evidence="4">
    <location>
        <begin position="236"/>
        <end position="263"/>
    </location>
</feature>
<dbReference type="GO" id="GO:0015630">
    <property type="term" value="C:microtubule cytoskeleton"/>
    <property type="evidence" value="ECO:0007669"/>
    <property type="project" value="UniProtKB-UniRule"/>
</dbReference>
<dbReference type="GO" id="GO:0005930">
    <property type="term" value="C:axoneme"/>
    <property type="evidence" value="ECO:0007669"/>
    <property type="project" value="UniProtKB-SubCell"/>
</dbReference>
<dbReference type="GO" id="GO:0005634">
    <property type="term" value="C:nucleus"/>
    <property type="evidence" value="ECO:0007669"/>
    <property type="project" value="TreeGrafter"/>
</dbReference>
<evidence type="ECO:0000313" key="6">
    <source>
        <dbReference type="Proteomes" id="UP000267029"/>
    </source>
</evidence>
<proteinExistence type="inferred from homology"/>
<accession>A0A0R3ULI2</accession>
<dbReference type="PANTHER" id="PTHR19960:SF7">
    <property type="entry name" value="TEKTIN"/>
    <property type="match status" value="1"/>
</dbReference>
<evidence type="ECO:0000256" key="4">
    <source>
        <dbReference type="SAM" id="Coils"/>
    </source>
</evidence>
<reference evidence="5 6" key="1">
    <citation type="submission" date="2018-10" db="EMBL/GenBank/DDBJ databases">
        <authorList>
            <consortium name="Pathogen Informatics"/>
        </authorList>
    </citation>
    <scope>NUCLEOTIDE SEQUENCE [LARGE SCALE GENOMIC DNA]</scope>
</reference>
<dbReference type="EMBL" id="UXSR01005528">
    <property type="protein sequence ID" value="VDD82535.1"/>
    <property type="molecule type" value="Genomic_DNA"/>
</dbReference>
<dbReference type="Proteomes" id="UP000267029">
    <property type="component" value="Unassembled WGS sequence"/>
</dbReference>
<evidence type="ECO:0000256" key="2">
    <source>
        <dbReference type="ARBA" id="ARBA00022490"/>
    </source>
</evidence>
<comment type="subcellular location">
    <subcellularLocation>
        <location evidence="3">Cytoplasm</location>
        <location evidence="3">Cytoskeleton</location>
        <location evidence="3">Cilium axoneme</location>
    </subcellularLocation>
</comment>
<evidence type="ECO:0000256" key="1">
    <source>
        <dbReference type="ARBA" id="ARBA00007209"/>
    </source>
</evidence>
<dbReference type="AlphaFoldDB" id="A0A0R3ULI2"/>
<organism evidence="7">
    <name type="scientific">Mesocestoides corti</name>
    <name type="common">Flatworm</name>
    <dbReference type="NCBI Taxonomy" id="53468"/>
    <lineage>
        <taxon>Eukaryota</taxon>
        <taxon>Metazoa</taxon>
        <taxon>Spiralia</taxon>
        <taxon>Lophotrochozoa</taxon>
        <taxon>Platyhelminthes</taxon>
        <taxon>Cestoda</taxon>
        <taxon>Eucestoda</taxon>
        <taxon>Cyclophyllidea</taxon>
        <taxon>Mesocestoididae</taxon>
        <taxon>Mesocestoides</taxon>
    </lineage>
</organism>